<name>A0A1T2KWD1_9GAMM</name>
<organism evidence="7 8">
    <name type="scientific">Solemya velesiana gill symbiont</name>
    <dbReference type="NCBI Taxonomy" id="1918948"/>
    <lineage>
        <taxon>Bacteria</taxon>
        <taxon>Pseudomonadati</taxon>
        <taxon>Pseudomonadota</taxon>
        <taxon>Gammaproteobacteria</taxon>
        <taxon>sulfur-oxidizing symbionts</taxon>
    </lineage>
</organism>
<sequence>MQSVLDKLKIFTAILSVLIIAWSPFIGGPRLFAVLAAIVGFFYFVRKEWSLIRTNEERFLLYSFIAILIPTTISLIAPYSRESVIKVIVLVFIFYFCAIGITHSLKNRNTRELFEKGITVIACFWVFDALIQYAVGVDIIGVPLSGDGRVVGMFGDNLRYAAILPAILPIALWWLMKKYQFAAVTLYFASLFTVFASGYRAGWVMMAIVGIGFFVHLQIKHKRLVFLAFLILAILLASASPIVVRKFEATFDSLPTTTKQFNSILTGRIHIWSTALNMFSECPLAGVGVGAFDDAYGEYCAPNDPFGPNGARGRIANHAHQLYISLLAEAGIPGLLGFIAVVLYSIKRWYSLNISRKVIVQPYAWSLIAIIFPVNAQPILFLSWWFPVVIVVFSIFVGLIFSSETSRVSNSSGL</sequence>
<evidence type="ECO:0000313" key="8">
    <source>
        <dbReference type="Proteomes" id="UP000190896"/>
    </source>
</evidence>
<keyword evidence="4 5" id="KW-0472">Membrane</keyword>
<feature type="domain" description="O-antigen ligase-related" evidence="6">
    <location>
        <begin position="187"/>
        <end position="339"/>
    </location>
</feature>
<feature type="transmembrane region" description="Helical" evidence="5">
    <location>
        <begin position="59"/>
        <end position="77"/>
    </location>
</feature>
<feature type="transmembrane region" description="Helical" evidence="5">
    <location>
        <begin position="382"/>
        <end position="401"/>
    </location>
</feature>
<dbReference type="Pfam" id="PF04932">
    <property type="entry name" value="Wzy_C"/>
    <property type="match status" value="1"/>
</dbReference>
<evidence type="ECO:0000313" key="7">
    <source>
        <dbReference type="EMBL" id="OOZ37145.1"/>
    </source>
</evidence>
<gene>
    <name evidence="7" type="ORF">BOW51_03955</name>
</gene>
<feature type="transmembrane region" description="Helical" evidence="5">
    <location>
        <begin position="224"/>
        <end position="244"/>
    </location>
</feature>
<evidence type="ECO:0000256" key="2">
    <source>
        <dbReference type="ARBA" id="ARBA00022692"/>
    </source>
</evidence>
<reference evidence="7 8" key="1">
    <citation type="submission" date="2016-11" db="EMBL/GenBank/DDBJ databases">
        <title>Mixed transmission modes and dynamic genome evolution in an obligate animal-bacterial symbiosis.</title>
        <authorList>
            <person name="Russell S.L."/>
            <person name="Corbett-Detig R.B."/>
            <person name="Cavanaugh C.M."/>
        </authorList>
    </citation>
    <scope>NUCLEOTIDE SEQUENCE [LARGE SCALE GENOMIC DNA]</scope>
    <source>
        <strain evidence="7">Se-Cadez</strain>
    </source>
</reference>
<protein>
    <recommendedName>
        <fullName evidence="6">O-antigen ligase-related domain-containing protein</fullName>
    </recommendedName>
</protein>
<proteinExistence type="predicted"/>
<accession>A0A1T2KWD1</accession>
<dbReference type="PANTHER" id="PTHR37422">
    <property type="entry name" value="TEICHURONIC ACID BIOSYNTHESIS PROTEIN TUAE"/>
    <property type="match status" value="1"/>
</dbReference>
<keyword evidence="2 5" id="KW-0812">Transmembrane</keyword>
<dbReference type="Proteomes" id="UP000190896">
    <property type="component" value="Unassembled WGS sequence"/>
</dbReference>
<feature type="transmembrane region" description="Helical" evidence="5">
    <location>
        <begin position="322"/>
        <end position="346"/>
    </location>
</feature>
<feature type="transmembrane region" description="Helical" evidence="5">
    <location>
        <begin position="358"/>
        <end position="376"/>
    </location>
</feature>
<comment type="caution">
    <text evidence="7">The sequence shown here is derived from an EMBL/GenBank/DDBJ whole genome shotgun (WGS) entry which is preliminary data.</text>
</comment>
<dbReference type="GO" id="GO:0016020">
    <property type="term" value="C:membrane"/>
    <property type="evidence" value="ECO:0007669"/>
    <property type="project" value="UniProtKB-SubCell"/>
</dbReference>
<evidence type="ECO:0000259" key="6">
    <source>
        <dbReference type="Pfam" id="PF04932"/>
    </source>
</evidence>
<keyword evidence="3 5" id="KW-1133">Transmembrane helix</keyword>
<keyword evidence="8" id="KW-1185">Reference proteome</keyword>
<dbReference type="EMBL" id="MPRJ01000017">
    <property type="protein sequence ID" value="OOZ37145.1"/>
    <property type="molecule type" value="Genomic_DNA"/>
</dbReference>
<dbReference type="PANTHER" id="PTHR37422:SF13">
    <property type="entry name" value="LIPOPOLYSACCHARIDE BIOSYNTHESIS PROTEIN PA4999-RELATED"/>
    <property type="match status" value="1"/>
</dbReference>
<feature type="transmembrane region" description="Helical" evidence="5">
    <location>
        <begin position="7"/>
        <end position="25"/>
    </location>
</feature>
<dbReference type="AlphaFoldDB" id="A0A1T2KWD1"/>
<comment type="subcellular location">
    <subcellularLocation>
        <location evidence="1">Membrane</location>
        <topology evidence="1">Multi-pass membrane protein</topology>
    </subcellularLocation>
</comment>
<evidence type="ECO:0000256" key="1">
    <source>
        <dbReference type="ARBA" id="ARBA00004141"/>
    </source>
</evidence>
<evidence type="ECO:0000256" key="3">
    <source>
        <dbReference type="ARBA" id="ARBA00022989"/>
    </source>
</evidence>
<dbReference type="InterPro" id="IPR051533">
    <property type="entry name" value="WaaL-like"/>
</dbReference>
<evidence type="ECO:0000256" key="4">
    <source>
        <dbReference type="ARBA" id="ARBA00023136"/>
    </source>
</evidence>
<feature type="transmembrane region" description="Helical" evidence="5">
    <location>
        <begin position="83"/>
        <end position="105"/>
    </location>
</feature>
<feature type="transmembrane region" description="Helical" evidence="5">
    <location>
        <begin position="117"/>
        <end position="137"/>
    </location>
</feature>
<dbReference type="InterPro" id="IPR007016">
    <property type="entry name" value="O-antigen_ligase-rel_domated"/>
</dbReference>
<feature type="transmembrane region" description="Helical" evidence="5">
    <location>
        <begin position="157"/>
        <end position="174"/>
    </location>
</feature>
<evidence type="ECO:0000256" key="5">
    <source>
        <dbReference type="SAM" id="Phobius"/>
    </source>
</evidence>